<keyword evidence="6 8" id="KW-0472">Membrane</keyword>
<keyword evidence="5 8" id="KW-1133">Transmembrane helix</keyword>
<evidence type="ECO:0000256" key="6">
    <source>
        <dbReference type="ARBA" id="ARBA00023136"/>
    </source>
</evidence>
<evidence type="ECO:0000313" key="10">
    <source>
        <dbReference type="Proteomes" id="UP000198704"/>
    </source>
</evidence>
<keyword evidence="10" id="KW-1185">Reference proteome</keyword>
<keyword evidence="4 8" id="KW-0812">Transmembrane</keyword>
<evidence type="ECO:0000256" key="3">
    <source>
        <dbReference type="ARBA" id="ARBA00022475"/>
    </source>
</evidence>
<dbReference type="GO" id="GO:0015297">
    <property type="term" value="F:antiporter activity"/>
    <property type="evidence" value="ECO:0007669"/>
    <property type="project" value="InterPro"/>
</dbReference>
<dbReference type="InterPro" id="IPR002528">
    <property type="entry name" value="MATE_fam"/>
</dbReference>
<feature type="transmembrane region" description="Helical" evidence="8">
    <location>
        <begin position="201"/>
        <end position="221"/>
    </location>
</feature>
<feature type="transmembrane region" description="Helical" evidence="8">
    <location>
        <begin position="446"/>
        <end position="464"/>
    </location>
</feature>
<sequence length="505" mass="50880">MTATPSLPPSAGGGGDAGRSRLYSAPEMRKSASPPETGRFVTGSILRHVVVMAATGSVGLMAIFAVDLLSLLYVSTLGDPNLTAAVGFAGIVQFFATAVNIGLMIAAGALVGRAAGARDRASARRLATSALTLGTLVSALIALLIALLANPLLTLIGARGEALRVGALFLHITLLSNPLLAAGMLFTGLLRAVGAARQAMLVTLAGAIVTAILDPLLIFAAGLGVEGAAITVCVARLTFVAVGLRGVLQSGLLGPPRRADLRADAVALAVVAGPAILTNLAPSAASAFLARLFAGYGTEAVAAASVIDRLTPVAFCGLFALSGAIGPILAQNWGAGRFDRMRGVLRAAAGVTLAYVSLVWLVLALARGPIAALFGLHGVAADLFGFFCQVGGAIWFCNGLLFLGNAAFNNLGFPLRSTLLNWGRATLGTIPPGLIGAALYGPRGVVAGMGFGSLVFGALGFLLARRTVDRLEGAGPNLLPTPGTPEAPHRAAPLPVGHAHPGPAS</sequence>
<feature type="transmembrane region" description="Helical" evidence="8">
    <location>
        <begin position="383"/>
        <end position="407"/>
    </location>
</feature>
<dbReference type="STRING" id="582672.SAMN05216360_115131"/>
<dbReference type="GO" id="GO:0005886">
    <property type="term" value="C:plasma membrane"/>
    <property type="evidence" value="ECO:0007669"/>
    <property type="project" value="UniProtKB-SubCell"/>
</dbReference>
<protein>
    <submittedName>
        <fullName evidence="9">Putative efflux protein, MATE family</fullName>
    </submittedName>
</protein>
<keyword evidence="3" id="KW-1003">Cell membrane</keyword>
<feature type="transmembrane region" description="Helical" evidence="8">
    <location>
        <begin position="265"/>
        <end position="290"/>
    </location>
</feature>
<name>A0A1H0H7S2_9HYPH</name>
<evidence type="ECO:0000256" key="2">
    <source>
        <dbReference type="ARBA" id="ARBA00022448"/>
    </source>
</evidence>
<feature type="transmembrane region" description="Helical" evidence="8">
    <location>
        <begin position="419"/>
        <end position="440"/>
    </location>
</feature>
<dbReference type="PIRSF" id="PIRSF006603">
    <property type="entry name" value="DinF"/>
    <property type="match status" value="1"/>
</dbReference>
<evidence type="ECO:0000256" key="5">
    <source>
        <dbReference type="ARBA" id="ARBA00022989"/>
    </source>
</evidence>
<dbReference type="InterPro" id="IPR052031">
    <property type="entry name" value="Membrane_Transporter-Flippase"/>
</dbReference>
<feature type="region of interest" description="Disordered" evidence="7">
    <location>
        <begin position="474"/>
        <end position="505"/>
    </location>
</feature>
<accession>A0A1H0H7S2</accession>
<comment type="subcellular location">
    <subcellularLocation>
        <location evidence="1">Cell inner membrane</location>
        <topology evidence="1">Multi-pass membrane protein</topology>
    </subcellularLocation>
</comment>
<feature type="transmembrane region" description="Helical" evidence="8">
    <location>
        <begin position="126"/>
        <end position="148"/>
    </location>
</feature>
<evidence type="ECO:0000256" key="8">
    <source>
        <dbReference type="SAM" id="Phobius"/>
    </source>
</evidence>
<keyword evidence="2" id="KW-0813">Transport</keyword>
<feature type="transmembrane region" description="Helical" evidence="8">
    <location>
        <begin position="49"/>
        <end position="74"/>
    </location>
</feature>
<dbReference type="Proteomes" id="UP000198704">
    <property type="component" value="Unassembled WGS sequence"/>
</dbReference>
<organism evidence="9 10">
    <name type="scientific">Methylobacterium phyllostachyos</name>
    <dbReference type="NCBI Taxonomy" id="582672"/>
    <lineage>
        <taxon>Bacteria</taxon>
        <taxon>Pseudomonadati</taxon>
        <taxon>Pseudomonadota</taxon>
        <taxon>Alphaproteobacteria</taxon>
        <taxon>Hyphomicrobiales</taxon>
        <taxon>Methylobacteriaceae</taxon>
        <taxon>Methylobacterium</taxon>
    </lineage>
</organism>
<feature type="transmembrane region" description="Helical" evidence="8">
    <location>
        <begin position="227"/>
        <end position="244"/>
    </location>
</feature>
<dbReference type="PANTHER" id="PTHR43549">
    <property type="entry name" value="MULTIDRUG RESISTANCE PROTEIN YPNP-RELATED"/>
    <property type="match status" value="1"/>
</dbReference>
<gene>
    <name evidence="9" type="ORF">SAMN05216360_115131</name>
</gene>
<dbReference type="Pfam" id="PF01554">
    <property type="entry name" value="MatE"/>
    <property type="match status" value="2"/>
</dbReference>
<dbReference type="AlphaFoldDB" id="A0A1H0H7S2"/>
<dbReference type="GO" id="GO:0042910">
    <property type="term" value="F:xenobiotic transmembrane transporter activity"/>
    <property type="evidence" value="ECO:0007669"/>
    <property type="project" value="InterPro"/>
</dbReference>
<evidence type="ECO:0000313" key="9">
    <source>
        <dbReference type="EMBL" id="SDO15187.1"/>
    </source>
</evidence>
<feature type="transmembrane region" description="Helical" evidence="8">
    <location>
        <begin position="343"/>
        <end position="363"/>
    </location>
</feature>
<dbReference type="InterPro" id="IPR048279">
    <property type="entry name" value="MdtK-like"/>
</dbReference>
<evidence type="ECO:0000256" key="7">
    <source>
        <dbReference type="SAM" id="MobiDB-lite"/>
    </source>
</evidence>
<feature type="transmembrane region" description="Helical" evidence="8">
    <location>
        <begin position="310"/>
        <end position="331"/>
    </location>
</feature>
<feature type="transmembrane region" description="Helical" evidence="8">
    <location>
        <begin position="168"/>
        <end position="189"/>
    </location>
</feature>
<dbReference type="EMBL" id="FNHS01000015">
    <property type="protein sequence ID" value="SDO15187.1"/>
    <property type="molecule type" value="Genomic_DNA"/>
</dbReference>
<feature type="transmembrane region" description="Helical" evidence="8">
    <location>
        <begin position="86"/>
        <end position="114"/>
    </location>
</feature>
<proteinExistence type="predicted"/>
<evidence type="ECO:0000256" key="1">
    <source>
        <dbReference type="ARBA" id="ARBA00004429"/>
    </source>
</evidence>
<evidence type="ECO:0000256" key="4">
    <source>
        <dbReference type="ARBA" id="ARBA00022692"/>
    </source>
</evidence>
<dbReference type="PANTHER" id="PTHR43549:SF3">
    <property type="entry name" value="MULTIDRUG RESISTANCE PROTEIN YPNP-RELATED"/>
    <property type="match status" value="1"/>
</dbReference>
<reference evidence="10" key="1">
    <citation type="submission" date="2016-10" db="EMBL/GenBank/DDBJ databases">
        <authorList>
            <person name="Varghese N."/>
            <person name="Submissions S."/>
        </authorList>
    </citation>
    <scope>NUCLEOTIDE SEQUENCE [LARGE SCALE GENOMIC DNA]</scope>
    <source>
        <strain evidence="10">BL47</strain>
    </source>
</reference>